<dbReference type="PANTHER" id="PTHR13370:SF3">
    <property type="entry name" value="TRNA (GUANINE(10)-N2)-METHYLTRANSFERASE HOMOLOG"/>
    <property type="match status" value="1"/>
</dbReference>
<comment type="caution">
    <text evidence="4">The sequence shown here is derived from an EMBL/GenBank/DDBJ whole genome shotgun (WGS) entry which is preliminary data.</text>
</comment>
<evidence type="ECO:0000256" key="1">
    <source>
        <dbReference type="ARBA" id="ARBA00022603"/>
    </source>
</evidence>
<proteinExistence type="predicted"/>
<dbReference type="GO" id="GO:0008168">
    <property type="term" value="F:methyltransferase activity"/>
    <property type="evidence" value="ECO:0007669"/>
    <property type="project" value="UniProtKB-KW"/>
</dbReference>
<dbReference type="GO" id="GO:0032259">
    <property type="term" value="P:methylation"/>
    <property type="evidence" value="ECO:0007669"/>
    <property type="project" value="UniProtKB-KW"/>
</dbReference>
<dbReference type="EMBL" id="BMAT01007240">
    <property type="protein sequence ID" value="GFR60574.1"/>
    <property type="molecule type" value="Genomic_DNA"/>
</dbReference>
<feature type="region of interest" description="Disordered" evidence="3">
    <location>
        <begin position="1"/>
        <end position="27"/>
    </location>
</feature>
<evidence type="ECO:0000256" key="3">
    <source>
        <dbReference type="SAM" id="MobiDB-lite"/>
    </source>
</evidence>
<organism evidence="4 5">
    <name type="scientific">Elysia marginata</name>
    <dbReference type="NCBI Taxonomy" id="1093978"/>
    <lineage>
        <taxon>Eukaryota</taxon>
        <taxon>Metazoa</taxon>
        <taxon>Spiralia</taxon>
        <taxon>Lophotrochozoa</taxon>
        <taxon>Mollusca</taxon>
        <taxon>Gastropoda</taxon>
        <taxon>Heterobranchia</taxon>
        <taxon>Euthyneura</taxon>
        <taxon>Panpulmonata</taxon>
        <taxon>Sacoglossa</taxon>
        <taxon>Placobranchoidea</taxon>
        <taxon>Plakobranchidae</taxon>
        <taxon>Elysia</taxon>
    </lineage>
</organism>
<evidence type="ECO:0000256" key="2">
    <source>
        <dbReference type="ARBA" id="ARBA00022679"/>
    </source>
</evidence>
<gene>
    <name evidence="4" type="ORF">ElyMa_003535000</name>
</gene>
<evidence type="ECO:0000313" key="4">
    <source>
        <dbReference type="EMBL" id="GFR60574.1"/>
    </source>
</evidence>
<feature type="compositionally biased region" description="Polar residues" evidence="3">
    <location>
        <begin position="1"/>
        <end position="11"/>
    </location>
</feature>
<protein>
    <submittedName>
        <fullName evidence="4">tRNA (Guanine(10)-N2)-methyltransferase homolog</fullName>
    </submittedName>
</protein>
<accession>A0AAV4EIB1</accession>
<keyword evidence="2" id="KW-0808">Transferase</keyword>
<name>A0AAV4EIB1_9GAST</name>
<dbReference type="PANTHER" id="PTHR13370">
    <property type="entry name" value="RNA METHYLASE-RELATED"/>
    <property type="match status" value="1"/>
</dbReference>
<sequence length="151" mass="17250">MPGRTPEQNSKGGLKRRQQQRGAQRYPQKAQYQLGDIFRDLLNFAAKFLTVGGRLVYWLPIYKPDYQESNIPQHPCLKVESNCEQPLSTTISRRLITMVKTEEHKGTEHEREQEASIAVDHYKCETFRQKYFRATEAASGAGRSSGISSNS</sequence>
<dbReference type="AlphaFoldDB" id="A0AAV4EIB1"/>
<evidence type="ECO:0000313" key="5">
    <source>
        <dbReference type="Proteomes" id="UP000762676"/>
    </source>
</evidence>
<keyword evidence="1" id="KW-0489">Methyltransferase</keyword>
<reference evidence="4 5" key="1">
    <citation type="journal article" date="2021" name="Elife">
        <title>Chloroplast acquisition without the gene transfer in kleptoplastic sea slugs, Plakobranchus ocellatus.</title>
        <authorList>
            <person name="Maeda T."/>
            <person name="Takahashi S."/>
            <person name="Yoshida T."/>
            <person name="Shimamura S."/>
            <person name="Takaki Y."/>
            <person name="Nagai Y."/>
            <person name="Toyoda A."/>
            <person name="Suzuki Y."/>
            <person name="Arimoto A."/>
            <person name="Ishii H."/>
            <person name="Satoh N."/>
            <person name="Nishiyama T."/>
            <person name="Hasebe M."/>
            <person name="Maruyama T."/>
            <person name="Minagawa J."/>
            <person name="Obokata J."/>
            <person name="Shigenobu S."/>
        </authorList>
    </citation>
    <scope>NUCLEOTIDE SEQUENCE [LARGE SCALE GENOMIC DNA]</scope>
</reference>
<dbReference type="GO" id="GO:0005737">
    <property type="term" value="C:cytoplasm"/>
    <property type="evidence" value="ECO:0007669"/>
    <property type="project" value="TreeGrafter"/>
</dbReference>
<keyword evidence="5" id="KW-1185">Reference proteome</keyword>
<dbReference type="Proteomes" id="UP000762676">
    <property type="component" value="Unassembled WGS sequence"/>
</dbReference>